<evidence type="ECO:0000256" key="8">
    <source>
        <dbReference type="SAM" id="MobiDB-lite"/>
    </source>
</evidence>
<dbReference type="InterPro" id="IPR036259">
    <property type="entry name" value="MFS_trans_sf"/>
</dbReference>
<evidence type="ECO:0000256" key="9">
    <source>
        <dbReference type="SAM" id="Phobius"/>
    </source>
</evidence>
<feature type="transmembrane region" description="Helical" evidence="9">
    <location>
        <begin position="185"/>
        <end position="204"/>
    </location>
</feature>
<comment type="similarity">
    <text evidence="2">Belongs to the major facilitator superfamily. Organophosphate:Pi antiporter (OPA) (TC 2.A.1.4) family.</text>
</comment>
<feature type="compositionally biased region" description="Acidic residues" evidence="8">
    <location>
        <begin position="255"/>
        <end position="285"/>
    </location>
</feature>
<feature type="transmembrane region" description="Helical" evidence="9">
    <location>
        <begin position="595"/>
        <end position="615"/>
    </location>
</feature>
<keyword evidence="7 9" id="KW-0472">Membrane</keyword>
<dbReference type="PANTHER" id="PTHR43184:SF12">
    <property type="entry name" value="SUGAR PHOSPHATE EXCHANGER 3"/>
    <property type="match status" value="1"/>
</dbReference>
<feature type="transmembrane region" description="Helical" evidence="9">
    <location>
        <begin position="86"/>
        <end position="105"/>
    </location>
</feature>
<gene>
    <name evidence="11" type="ORF">PoB_007312900</name>
</gene>
<keyword evidence="4" id="KW-0762">Sugar transport</keyword>
<feature type="transmembrane region" description="Helical" evidence="9">
    <location>
        <begin position="464"/>
        <end position="486"/>
    </location>
</feature>
<dbReference type="Proteomes" id="UP000735302">
    <property type="component" value="Unassembled WGS sequence"/>
</dbReference>
<dbReference type="GO" id="GO:0022857">
    <property type="term" value="F:transmembrane transporter activity"/>
    <property type="evidence" value="ECO:0007669"/>
    <property type="project" value="InterPro"/>
</dbReference>
<protein>
    <submittedName>
        <fullName evidence="11">Glucose-6-phosphate exchanger slc37a2</fullName>
    </submittedName>
</protein>
<comment type="caution">
    <text evidence="11">The sequence shown here is derived from an EMBL/GenBank/DDBJ whole genome shotgun (WGS) entry which is preliminary data.</text>
</comment>
<dbReference type="InterPro" id="IPR011701">
    <property type="entry name" value="MFS"/>
</dbReference>
<dbReference type="GO" id="GO:0016020">
    <property type="term" value="C:membrane"/>
    <property type="evidence" value="ECO:0007669"/>
    <property type="project" value="UniProtKB-SubCell"/>
</dbReference>
<feature type="transmembrane region" description="Helical" evidence="9">
    <location>
        <begin position="210"/>
        <end position="231"/>
    </location>
</feature>
<dbReference type="PANTHER" id="PTHR43184">
    <property type="entry name" value="MAJOR FACILITATOR SUPERFAMILY TRANSPORTER 16, ISOFORM B"/>
    <property type="match status" value="1"/>
</dbReference>
<evidence type="ECO:0000256" key="7">
    <source>
        <dbReference type="ARBA" id="ARBA00023136"/>
    </source>
</evidence>
<reference evidence="11 12" key="1">
    <citation type="journal article" date="2021" name="Elife">
        <title>Chloroplast acquisition without the gene transfer in kleptoplastic sea slugs, Plakobranchus ocellatus.</title>
        <authorList>
            <person name="Maeda T."/>
            <person name="Takahashi S."/>
            <person name="Yoshida T."/>
            <person name="Shimamura S."/>
            <person name="Takaki Y."/>
            <person name="Nagai Y."/>
            <person name="Toyoda A."/>
            <person name="Suzuki Y."/>
            <person name="Arimoto A."/>
            <person name="Ishii H."/>
            <person name="Satoh N."/>
            <person name="Nishiyama T."/>
            <person name="Hasebe M."/>
            <person name="Maruyama T."/>
            <person name="Minagawa J."/>
            <person name="Obokata J."/>
            <person name="Shigenobu S."/>
        </authorList>
    </citation>
    <scope>NUCLEOTIDE SEQUENCE [LARGE SCALE GENOMIC DNA]</scope>
</reference>
<evidence type="ECO:0000256" key="1">
    <source>
        <dbReference type="ARBA" id="ARBA00004141"/>
    </source>
</evidence>
<dbReference type="EMBL" id="BLXT01008200">
    <property type="protein sequence ID" value="GFO46624.1"/>
    <property type="molecule type" value="Genomic_DNA"/>
</dbReference>
<keyword evidence="5 9" id="KW-0812">Transmembrane</keyword>
<feature type="transmembrane region" description="Helical" evidence="9">
    <location>
        <begin position="560"/>
        <end position="583"/>
    </location>
</feature>
<keyword evidence="6 9" id="KW-1133">Transmembrane helix</keyword>
<evidence type="ECO:0000256" key="2">
    <source>
        <dbReference type="ARBA" id="ARBA00009598"/>
    </source>
</evidence>
<proteinExistence type="inferred from homology"/>
<accession>A0AAV4DR00</accession>
<comment type="subcellular location">
    <subcellularLocation>
        <location evidence="1">Membrane</location>
        <topology evidence="1">Multi-pass membrane protein</topology>
    </subcellularLocation>
</comment>
<evidence type="ECO:0000313" key="11">
    <source>
        <dbReference type="EMBL" id="GFO46624.1"/>
    </source>
</evidence>
<dbReference type="Pfam" id="PF07690">
    <property type="entry name" value="MFS_1"/>
    <property type="match status" value="2"/>
</dbReference>
<organism evidence="11 12">
    <name type="scientific">Plakobranchus ocellatus</name>
    <dbReference type="NCBI Taxonomy" id="259542"/>
    <lineage>
        <taxon>Eukaryota</taxon>
        <taxon>Metazoa</taxon>
        <taxon>Spiralia</taxon>
        <taxon>Lophotrochozoa</taxon>
        <taxon>Mollusca</taxon>
        <taxon>Gastropoda</taxon>
        <taxon>Heterobranchia</taxon>
        <taxon>Euthyneura</taxon>
        <taxon>Panpulmonata</taxon>
        <taxon>Sacoglossa</taxon>
        <taxon>Placobranchoidea</taxon>
        <taxon>Plakobranchidae</taxon>
        <taxon>Plakobranchus</taxon>
    </lineage>
</organism>
<evidence type="ECO:0000256" key="5">
    <source>
        <dbReference type="ARBA" id="ARBA00022692"/>
    </source>
</evidence>
<evidence type="ECO:0000259" key="10">
    <source>
        <dbReference type="PROSITE" id="PS50850"/>
    </source>
</evidence>
<feature type="compositionally biased region" description="Low complexity" evidence="8">
    <location>
        <begin position="322"/>
        <end position="333"/>
    </location>
</feature>
<sequence>MTAAPFLISVLPNCFGYRRRDFTYRWFILVFTFFCYASYHLSRKPISVVKSVLHQNCSKVHHDNSTNTSNPFWCDWAPFDDGDYKALFGTLDLCYLVAYAVAMFLSGHIADRMNLRIYLSLGMILSGIFTIAFGLGYFYNIHHFYYYIAVQIIGGAFQASGWPGVVACVGNWFGKGKRGLIMGVWNAHTSVGNILGSVIAGAFVETNWGLSFVVPGIIIASLGILVFLFLVPHPKDVDCMLPDHSDATDRSTNKEDEDEGSPVDDVGDEIDDERDIDFDVEEGEGDGLSLDSYDDDESECRSRSIPSPTAEISDQKADDGSSDTSSPGSINSDQNGAVHHQDLQPDDQTIQNCVDSGISQGIQHLMQGNSGAERKVNIVSRNIDTEADTEEENMVKRGESTALIPNRRHVPHTEKAISIFKAFTIPGVLEFAFCLFFAKLVSYTFLYWLPNYIKTEAKVSPEVAAYTSTIFDAGGIIGGIIAGYVSDKYRMRGVTCVAFLILAAPLMYVYNQFGSEVPFWANCLLLAVCGMAVNGPYALITTAVSADLGTHKTVRDSAKALGMVTAIIDGTGSIGAALGPLLTGLITSNSSWENVFYMLIAADIMAAVLLVRVVVREIREKLTGPEDDITIIVPKHRKSNEYDEI</sequence>
<keyword evidence="3" id="KW-0813">Transport</keyword>
<feature type="transmembrane region" description="Helical" evidence="9">
    <location>
        <begin position="519"/>
        <end position="540"/>
    </location>
</feature>
<evidence type="ECO:0000256" key="6">
    <source>
        <dbReference type="ARBA" id="ARBA00022989"/>
    </source>
</evidence>
<dbReference type="SUPFAM" id="SSF103473">
    <property type="entry name" value="MFS general substrate transporter"/>
    <property type="match status" value="1"/>
</dbReference>
<dbReference type="Gene3D" id="1.20.1250.20">
    <property type="entry name" value="MFS general substrate transporter like domains"/>
    <property type="match status" value="2"/>
</dbReference>
<name>A0AAV4DR00_9GAST</name>
<feature type="transmembrane region" description="Helical" evidence="9">
    <location>
        <begin position="117"/>
        <end position="139"/>
    </location>
</feature>
<feature type="domain" description="Major facilitator superfamily (MFS) profile" evidence="10">
    <location>
        <begin position="28"/>
        <end position="619"/>
    </location>
</feature>
<feature type="transmembrane region" description="Helical" evidence="9">
    <location>
        <begin position="22"/>
        <end position="41"/>
    </location>
</feature>
<evidence type="ECO:0000313" key="12">
    <source>
        <dbReference type="Proteomes" id="UP000735302"/>
    </source>
</evidence>
<dbReference type="InterPro" id="IPR020846">
    <property type="entry name" value="MFS_dom"/>
</dbReference>
<feature type="transmembrane region" description="Helical" evidence="9">
    <location>
        <begin position="145"/>
        <end position="173"/>
    </location>
</feature>
<dbReference type="PROSITE" id="PS50850">
    <property type="entry name" value="MFS"/>
    <property type="match status" value="1"/>
</dbReference>
<keyword evidence="12" id="KW-1185">Reference proteome</keyword>
<feature type="compositionally biased region" description="Basic and acidic residues" evidence="8">
    <location>
        <begin position="242"/>
        <end position="254"/>
    </location>
</feature>
<dbReference type="AlphaFoldDB" id="A0AAV4DR00"/>
<dbReference type="FunFam" id="1.20.1250.20:FF:000028">
    <property type="entry name" value="Sugar phosphate exchanger 3 isoform 1"/>
    <property type="match status" value="1"/>
</dbReference>
<feature type="transmembrane region" description="Helical" evidence="9">
    <location>
        <begin position="428"/>
        <end position="449"/>
    </location>
</feature>
<feature type="transmembrane region" description="Helical" evidence="9">
    <location>
        <begin position="493"/>
        <end position="513"/>
    </location>
</feature>
<evidence type="ECO:0000256" key="4">
    <source>
        <dbReference type="ARBA" id="ARBA00022597"/>
    </source>
</evidence>
<feature type="region of interest" description="Disordered" evidence="8">
    <location>
        <begin position="242"/>
        <end position="340"/>
    </location>
</feature>
<evidence type="ECO:0000256" key="3">
    <source>
        <dbReference type="ARBA" id="ARBA00022448"/>
    </source>
</evidence>